<dbReference type="EMBL" id="LN650648">
    <property type="protein sequence ID" value="CEI73217.1"/>
    <property type="molecule type" value="Genomic_DNA"/>
</dbReference>
<evidence type="ECO:0000313" key="4">
    <source>
        <dbReference type="EMBL" id="CEI73217.1"/>
    </source>
</evidence>
<feature type="chain" id="PRO_5039712951" evidence="2">
    <location>
        <begin position="22"/>
        <end position="312"/>
    </location>
</feature>
<dbReference type="CDD" id="cd05379">
    <property type="entry name" value="CAP_bacterial"/>
    <property type="match status" value="1"/>
</dbReference>
<feature type="region of interest" description="Disordered" evidence="1">
    <location>
        <begin position="82"/>
        <end position="186"/>
    </location>
</feature>
<reference evidence="4 5" key="1">
    <citation type="submission" date="2014-09" db="EMBL/GenBank/DDBJ databases">
        <authorList>
            <person name="Hornung B.V."/>
        </authorList>
    </citation>
    <scope>NUCLEOTIDE SEQUENCE [LARGE SCALE GENOMIC DNA]</scope>
    <source>
        <strain evidence="4 5">FRIFI</strain>
    </source>
</reference>
<sequence length="312" mass="33923">MKLNKKIKTLLALGVISVTTASSIIPVNALSKDTIKSNCEKKSIYVCINGVDFKLPLDVLCPIKANVPKFSFDLKNNSVTTLNPDKNSEACKKPSTSNNNTNVDNKPSTPNNSTNVDNKPSTPNNNTNVDSKPSTPNNNTNVDNKPSTPSNNTNVDNKPSTPSNNTNVDNKPSTPDNSTAQSGNFSSYQREIVNIVNAERSKRGLAPLTLDSSLSNVATKKSQDMINRGYFDHNSPTYGSPFDMMKQFGISYKAAGENIAMGQKDPQDVMNSWMNSDGHRKNILSPNFTHIGVGIAKASNGQLYWTQMFIGK</sequence>
<feature type="compositionally biased region" description="Polar residues" evidence="1">
    <location>
        <begin position="94"/>
        <end position="186"/>
    </location>
</feature>
<evidence type="ECO:0000313" key="5">
    <source>
        <dbReference type="Proteomes" id="UP000245695"/>
    </source>
</evidence>
<protein>
    <submittedName>
        <fullName evidence="4">Spore_YkwD: uncharacterized protein, YkwD family</fullName>
    </submittedName>
</protein>
<accession>A0A2P2BS74</accession>
<dbReference type="AlphaFoldDB" id="A0A2P2BS74"/>
<feature type="signal peptide" evidence="2">
    <location>
        <begin position="1"/>
        <end position="21"/>
    </location>
</feature>
<dbReference type="Proteomes" id="UP000245695">
    <property type="component" value="Chromosome 1"/>
</dbReference>
<evidence type="ECO:0000259" key="3">
    <source>
        <dbReference type="Pfam" id="PF00188"/>
    </source>
</evidence>
<organism evidence="4 5">
    <name type="scientific">Romboutsia hominis</name>
    <dbReference type="NCBI Taxonomy" id="1507512"/>
    <lineage>
        <taxon>Bacteria</taxon>
        <taxon>Bacillati</taxon>
        <taxon>Bacillota</taxon>
        <taxon>Clostridia</taxon>
        <taxon>Peptostreptococcales</taxon>
        <taxon>Peptostreptococcaceae</taxon>
        <taxon>Romboutsia</taxon>
    </lineage>
</organism>
<gene>
    <name evidence="4" type="ORF">FRIFI_1684</name>
</gene>
<dbReference type="PANTHER" id="PTHR31157">
    <property type="entry name" value="SCP DOMAIN-CONTAINING PROTEIN"/>
    <property type="match status" value="1"/>
</dbReference>
<evidence type="ECO:0000256" key="2">
    <source>
        <dbReference type="SAM" id="SignalP"/>
    </source>
</evidence>
<dbReference type="InterPro" id="IPR014258">
    <property type="entry name" value="CAP_domain_YkwD-like"/>
</dbReference>
<dbReference type="SUPFAM" id="SSF55797">
    <property type="entry name" value="PR-1-like"/>
    <property type="match status" value="1"/>
</dbReference>
<name>A0A2P2BS74_9FIRM</name>
<dbReference type="Pfam" id="PF00188">
    <property type="entry name" value="CAP"/>
    <property type="match status" value="1"/>
</dbReference>
<dbReference type="PANTHER" id="PTHR31157:SF1">
    <property type="entry name" value="SCP DOMAIN-CONTAINING PROTEIN"/>
    <property type="match status" value="1"/>
</dbReference>
<dbReference type="InterPro" id="IPR014044">
    <property type="entry name" value="CAP_dom"/>
</dbReference>
<keyword evidence="2" id="KW-0732">Signal</keyword>
<dbReference type="RefSeq" id="WP_166505600.1">
    <property type="nucleotide sequence ID" value="NZ_LN650648.1"/>
</dbReference>
<keyword evidence="5" id="KW-1185">Reference proteome</keyword>
<dbReference type="InterPro" id="IPR035940">
    <property type="entry name" value="CAP_sf"/>
</dbReference>
<dbReference type="NCBIfam" id="TIGR02909">
    <property type="entry name" value="spore_YkwD"/>
    <property type="match status" value="1"/>
</dbReference>
<proteinExistence type="predicted"/>
<feature type="domain" description="SCP" evidence="3">
    <location>
        <begin position="194"/>
        <end position="309"/>
    </location>
</feature>
<evidence type="ECO:0000256" key="1">
    <source>
        <dbReference type="SAM" id="MobiDB-lite"/>
    </source>
</evidence>
<dbReference type="KEGG" id="rhom:FRIFI_1684"/>
<dbReference type="Gene3D" id="3.40.33.10">
    <property type="entry name" value="CAP"/>
    <property type="match status" value="1"/>
</dbReference>